<evidence type="ECO:0000313" key="3">
    <source>
        <dbReference type="Proteomes" id="UP000065151"/>
    </source>
</evidence>
<dbReference type="AlphaFoldDB" id="A0A0U3QEU7"/>
<accession>A0A0U3QEU7</accession>
<gene>
    <name evidence="2" type="ORF">AU252_01750</name>
</gene>
<dbReference type="KEGG" id="psul:AU252_01750"/>
<protein>
    <submittedName>
        <fullName evidence="2">Uncharacterized protein</fullName>
    </submittedName>
</protein>
<dbReference type="EMBL" id="CP013747">
    <property type="protein sequence ID" value="ALV40043.1"/>
    <property type="molecule type" value="Genomic_DNA"/>
</dbReference>
<name>A0A0U3QEU7_9MICC</name>
<evidence type="ECO:0000313" key="2">
    <source>
        <dbReference type="EMBL" id="ALV40043.1"/>
    </source>
</evidence>
<sequence length="69" mass="7763">MSDDHNSSGFGPCEQQAPSSSHQNIGIHRAEPRPQTYCDHYYCMMSLADYLAWIQKDDGSEPPISFSNI</sequence>
<proteinExistence type="predicted"/>
<feature type="region of interest" description="Disordered" evidence="1">
    <location>
        <begin position="1"/>
        <end position="28"/>
    </location>
</feature>
<dbReference type="RefSeq" id="WP_058929253.1">
    <property type="nucleotide sequence ID" value="NZ_CP013747.1"/>
</dbReference>
<dbReference type="Proteomes" id="UP000065151">
    <property type="component" value="Chromosome"/>
</dbReference>
<organism evidence="2">
    <name type="scientific">Pseudarthrobacter sulfonivorans</name>
    <dbReference type="NCBI Taxonomy" id="121292"/>
    <lineage>
        <taxon>Bacteria</taxon>
        <taxon>Bacillati</taxon>
        <taxon>Actinomycetota</taxon>
        <taxon>Actinomycetes</taxon>
        <taxon>Micrococcales</taxon>
        <taxon>Micrococcaceae</taxon>
        <taxon>Pseudarthrobacter</taxon>
    </lineage>
</organism>
<evidence type="ECO:0000256" key="1">
    <source>
        <dbReference type="SAM" id="MobiDB-lite"/>
    </source>
</evidence>
<reference evidence="2 3" key="1">
    <citation type="submission" date="2015-12" db="EMBL/GenBank/DDBJ databases">
        <authorList>
            <person name="Shamseldin A."/>
            <person name="Moawad H."/>
            <person name="Abd El-Rahim W.M."/>
            <person name="Sadowsky M.J."/>
        </authorList>
    </citation>
    <scope>NUCLEOTIDE SEQUENCE [LARGE SCALE GENOMIC DNA]</scope>
    <source>
        <strain evidence="2 3">Ar51</strain>
    </source>
</reference>